<evidence type="ECO:0000313" key="3">
    <source>
        <dbReference type="Proteomes" id="UP000230423"/>
    </source>
</evidence>
<gene>
    <name evidence="2" type="ORF">TELCIR_21327</name>
</gene>
<dbReference type="PROSITE" id="PS50202">
    <property type="entry name" value="MSP"/>
    <property type="match status" value="1"/>
</dbReference>
<organism evidence="2 3">
    <name type="scientific">Teladorsagia circumcincta</name>
    <name type="common">Brown stomach worm</name>
    <name type="synonym">Ostertagia circumcincta</name>
    <dbReference type="NCBI Taxonomy" id="45464"/>
    <lineage>
        <taxon>Eukaryota</taxon>
        <taxon>Metazoa</taxon>
        <taxon>Ecdysozoa</taxon>
        <taxon>Nematoda</taxon>
        <taxon>Chromadorea</taxon>
        <taxon>Rhabditida</taxon>
        <taxon>Rhabditina</taxon>
        <taxon>Rhabditomorpha</taxon>
        <taxon>Strongyloidea</taxon>
        <taxon>Trichostrongylidae</taxon>
        <taxon>Teladorsagia</taxon>
    </lineage>
</organism>
<sequence>LQFNAATDTQILSVTNFTAQNIKWIVRTNAIYEIRACPAQGTLSRGETVEIKVTLNGDCVILPDADNSNDKLAIDYEVTGSIRERHKRQRLQSYTKKRYQFDILYNF</sequence>
<protein>
    <submittedName>
        <fullName evidence="2">MSP domain protein</fullName>
    </submittedName>
</protein>
<dbReference type="InterPro" id="IPR013783">
    <property type="entry name" value="Ig-like_fold"/>
</dbReference>
<dbReference type="OrthoDB" id="5861240at2759"/>
<dbReference type="SUPFAM" id="SSF49354">
    <property type="entry name" value="PapD-like"/>
    <property type="match status" value="1"/>
</dbReference>
<evidence type="ECO:0000259" key="1">
    <source>
        <dbReference type="PROSITE" id="PS50202"/>
    </source>
</evidence>
<dbReference type="Gene3D" id="2.60.40.10">
    <property type="entry name" value="Immunoglobulins"/>
    <property type="match status" value="1"/>
</dbReference>
<feature type="non-terminal residue" evidence="2">
    <location>
        <position position="1"/>
    </location>
</feature>
<name>A0A2G9TH23_TELCI</name>
<dbReference type="InterPro" id="IPR008962">
    <property type="entry name" value="PapD-like_sf"/>
</dbReference>
<dbReference type="Pfam" id="PF00635">
    <property type="entry name" value="Motile_Sperm"/>
    <property type="match status" value="1"/>
</dbReference>
<evidence type="ECO:0000313" key="2">
    <source>
        <dbReference type="EMBL" id="PIO57266.1"/>
    </source>
</evidence>
<proteinExistence type="predicted"/>
<dbReference type="AlphaFoldDB" id="A0A2G9TH23"/>
<keyword evidence="3" id="KW-1185">Reference proteome</keyword>
<feature type="domain" description="MSP" evidence="1">
    <location>
        <begin position="1"/>
        <end position="107"/>
    </location>
</feature>
<reference evidence="2 3" key="1">
    <citation type="submission" date="2015-09" db="EMBL/GenBank/DDBJ databases">
        <title>Draft genome of the parasitic nematode Teladorsagia circumcincta isolate WARC Sus (inbred).</title>
        <authorList>
            <person name="Mitreva M."/>
        </authorList>
    </citation>
    <scope>NUCLEOTIDE SEQUENCE [LARGE SCALE GENOMIC DNA]</scope>
    <source>
        <strain evidence="2 3">S</strain>
    </source>
</reference>
<dbReference type="Proteomes" id="UP000230423">
    <property type="component" value="Unassembled WGS sequence"/>
</dbReference>
<dbReference type="InterPro" id="IPR000535">
    <property type="entry name" value="MSP_dom"/>
</dbReference>
<dbReference type="EMBL" id="KZ371360">
    <property type="protein sequence ID" value="PIO57266.1"/>
    <property type="molecule type" value="Genomic_DNA"/>
</dbReference>
<accession>A0A2G9TH23</accession>